<dbReference type="InterPro" id="IPR024983">
    <property type="entry name" value="CHAT_dom"/>
</dbReference>
<dbReference type="AlphaFoldDB" id="A0A223S4X0"/>
<sequence length="870" mass="90924">MLLLFSRFPARSSRAKGSRMADPQHVDVHLPITLIARDPEKARQRAEEMLAGSPEPGTRSVALRIVGMAQREFGETARAHRTLRQAAAVAVRAGLDEPAAHARASRLGLLALRGGGGIAGATLDRMAAGTPTARVPALLHQGVAAAQRGRFGAAIACFDAALAELRGDADDRMLPGLLANRGLALMYSGRFAASAEDLGQALELAERDALDCLRGVALQNLGCLATRRGDIATAVSCFKAAACLVPEQRRVGLRLDHVDALLAAGMFGEARRFLLGIRPESVSAEEITARLLRAKVHLSRDERDAARDQALRVRARCAPDSLWARLADQVVWSALHIPAPRPEPGRPAGPRPRPAGIPRPRPALPASRTLTDTSASTDPGTAPPSAGTALTIARCVSSAPLGPLSPEVLAPRHTSALRAIANGHHAGARRELLRATDDGRPTAPAVRHLELLAHQRSHEREVAAAGARGALGDGDAAAALEWIEYGRTLFSAPGRCRDPAWQGMLDRCRAAFARLRAGDDDAPTTARRLASLLGPAQWHSGCVAAGPRAPTAPLAFDTTELAERLGRHAFVCFTQPHGVPAAITVVDGQVAAHPLPPLHAIDDAVQRLNGLARMNARADDRGMDAGLTALAAEVERLLFAPISGLPDDRPLVIAPAPFSQALPWGMLPALRGREVSVVPSGQAWLACRKRARTVDRRAPRVLLAAGGELDAAASEIRALHRCFPEADTLTGPDARVEAVMDRLVHADLAHIAAHGLMPAGAPMLSGVALADGPLFAYDLELLSSVPALTVLSSCRVGAAVTSPAGVPIGFGAALLALGGATVVAGVLPVRDHGTPDAMTRFHHAVASGATPARAVADHLAGTGFVCFGAG</sequence>
<name>A0A223S4X0_9ACTN</name>
<protein>
    <recommendedName>
        <fullName evidence="2">CHAT domain-containing protein</fullName>
    </recommendedName>
</protein>
<evidence type="ECO:0000256" key="1">
    <source>
        <dbReference type="SAM" id="MobiDB-lite"/>
    </source>
</evidence>
<dbReference type="SUPFAM" id="SSF48452">
    <property type="entry name" value="TPR-like"/>
    <property type="match status" value="1"/>
</dbReference>
<dbReference type="Gene3D" id="1.25.40.10">
    <property type="entry name" value="Tetratricopeptide repeat domain"/>
    <property type="match status" value="1"/>
</dbReference>
<accession>A0A223S4X0</accession>
<organism evidence="3 4">
    <name type="scientific">Nocardiopsis gilva YIM 90087</name>
    <dbReference type="NCBI Taxonomy" id="1235441"/>
    <lineage>
        <taxon>Bacteria</taxon>
        <taxon>Bacillati</taxon>
        <taxon>Actinomycetota</taxon>
        <taxon>Actinomycetes</taxon>
        <taxon>Streptosporangiales</taxon>
        <taxon>Nocardiopsidaceae</taxon>
        <taxon>Nocardiopsis</taxon>
    </lineage>
</organism>
<proteinExistence type="predicted"/>
<feature type="region of interest" description="Disordered" evidence="1">
    <location>
        <begin position="337"/>
        <end position="386"/>
    </location>
</feature>
<feature type="compositionally biased region" description="Pro residues" evidence="1">
    <location>
        <begin position="339"/>
        <end position="363"/>
    </location>
</feature>
<dbReference type="EMBL" id="CP022753">
    <property type="protein sequence ID" value="ASU83151.1"/>
    <property type="molecule type" value="Genomic_DNA"/>
</dbReference>
<dbReference type="Proteomes" id="UP000215005">
    <property type="component" value="Chromosome"/>
</dbReference>
<dbReference type="InterPro" id="IPR011990">
    <property type="entry name" value="TPR-like_helical_dom_sf"/>
</dbReference>
<evidence type="ECO:0000313" key="3">
    <source>
        <dbReference type="EMBL" id="ASU83151.1"/>
    </source>
</evidence>
<dbReference type="SMART" id="SM00028">
    <property type="entry name" value="TPR"/>
    <property type="match status" value="3"/>
</dbReference>
<dbReference type="Pfam" id="PF12770">
    <property type="entry name" value="CHAT"/>
    <property type="match status" value="1"/>
</dbReference>
<dbReference type="KEGG" id="ngv:CDO52_10475"/>
<reference evidence="3 4" key="1">
    <citation type="submission" date="2017-08" db="EMBL/GenBank/DDBJ databases">
        <title>The complete genome sequence of Nocardiopsis gilva YIM 90087.</title>
        <authorList>
            <person name="Yin M."/>
            <person name="Tang S."/>
        </authorList>
    </citation>
    <scope>NUCLEOTIDE SEQUENCE [LARGE SCALE GENOMIC DNA]</scope>
    <source>
        <strain evidence="3 4">YIM 90087</strain>
    </source>
</reference>
<evidence type="ECO:0000313" key="4">
    <source>
        <dbReference type="Proteomes" id="UP000215005"/>
    </source>
</evidence>
<dbReference type="InterPro" id="IPR019734">
    <property type="entry name" value="TPR_rpt"/>
</dbReference>
<evidence type="ECO:0000259" key="2">
    <source>
        <dbReference type="Pfam" id="PF12770"/>
    </source>
</evidence>
<feature type="domain" description="CHAT" evidence="2">
    <location>
        <begin position="630"/>
        <end position="856"/>
    </location>
</feature>
<keyword evidence="4" id="KW-1185">Reference proteome</keyword>
<feature type="compositionally biased region" description="Polar residues" evidence="1">
    <location>
        <begin position="368"/>
        <end position="379"/>
    </location>
</feature>
<gene>
    <name evidence="3" type="ORF">CDO52_10475</name>
</gene>